<dbReference type="InterPro" id="IPR001387">
    <property type="entry name" value="Cro/C1-type_HTH"/>
</dbReference>
<proteinExistence type="predicted"/>
<dbReference type="SMART" id="SM00530">
    <property type="entry name" value="HTH_XRE"/>
    <property type="match status" value="1"/>
</dbReference>
<name>A0A0F9XHA8_9ZZZZ</name>
<gene>
    <name evidence="2" type="ORF">LCGC14_0145670</name>
</gene>
<accession>A0A0F9XHA8</accession>
<comment type="caution">
    <text evidence="2">The sequence shown here is derived from an EMBL/GenBank/DDBJ whole genome shotgun (WGS) entry which is preliminary data.</text>
</comment>
<protein>
    <recommendedName>
        <fullName evidence="1">HTH cro/C1-type domain-containing protein</fullName>
    </recommendedName>
</protein>
<reference evidence="2" key="1">
    <citation type="journal article" date="2015" name="Nature">
        <title>Complex archaea that bridge the gap between prokaryotes and eukaryotes.</title>
        <authorList>
            <person name="Spang A."/>
            <person name="Saw J.H."/>
            <person name="Jorgensen S.L."/>
            <person name="Zaremba-Niedzwiedzka K."/>
            <person name="Martijn J."/>
            <person name="Lind A.E."/>
            <person name="van Eijk R."/>
            <person name="Schleper C."/>
            <person name="Guy L."/>
            <person name="Ettema T.J."/>
        </authorList>
    </citation>
    <scope>NUCLEOTIDE SEQUENCE</scope>
</reference>
<evidence type="ECO:0000259" key="1">
    <source>
        <dbReference type="PROSITE" id="PS50943"/>
    </source>
</evidence>
<dbReference type="SUPFAM" id="SSF47413">
    <property type="entry name" value="lambda repressor-like DNA-binding domains"/>
    <property type="match status" value="1"/>
</dbReference>
<organism evidence="2">
    <name type="scientific">marine sediment metagenome</name>
    <dbReference type="NCBI Taxonomy" id="412755"/>
    <lineage>
        <taxon>unclassified sequences</taxon>
        <taxon>metagenomes</taxon>
        <taxon>ecological metagenomes</taxon>
    </lineage>
</organism>
<dbReference type="GO" id="GO:0003677">
    <property type="term" value="F:DNA binding"/>
    <property type="evidence" value="ECO:0007669"/>
    <property type="project" value="InterPro"/>
</dbReference>
<dbReference type="EMBL" id="LAZR01000051">
    <property type="protein sequence ID" value="KKN98456.1"/>
    <property type="molecule type" value="Genomic_DNA"/>
</dbReference>
<sequence length="101" mass="11611">MDTLQNRLNQELDKMGMEPKEFAELVHIAPSTLKGYTSGRRLPSVEILIRMAEVLGCTLDWLVGYELRPETGPNLVSRVERIENKHLAGIYQRLTFLENKK</sequence>
<dbReference type="PROSITE" id="PS50943">
    <property type="entry name" value="HTH_CROC1"/>
    <property type="match status" value="1"/>
</dbReference>
<evidence type="ECO:0000313" key="2">
    <source>
        <dbReference type="EMBL" id="KKN98456.1"/>
    </source>
</evidence>
<dbReference type="AlphaFoldDB" id="A0A0F9XHA8"/>
<feature type="domain" description="HTH cro/C1-type" evidence="1">
    <location>
        <begin position="8"/>
        <end position="62"/>
    </location>
</feature>
<dbReference type="InterPro" id="IPR010982">
    <property type="entry name" value="Lambda_DNA-bd_dom_sf"/>
</dbReference>
<dbReference type="CDD" id="cd00093">
    <property type="entry name" value="HTH_XRE"/>
    <property type="match status" value="1"/>
</dbReference>
<dbReference type="Pfam" id="PF01381">
    <property type="entry name" value="HTH_3"/>
    <property type="match status" value="1"/>
</dbReference>
<dbReference type="Gene3D" id="1.10.260.40">
    <property type="entry name" value="lambda repressor-like DNA-binding domains"/>
    <property type="match status" value="1"/>
</dbReference>